<keyword evidence="6" id="KW-0479">Metal-binding</keyword>
<dbReference type="OrthoDB" id="6501032at2759"/>
<evidence type="ECO:0000256" key="9">
    <source>
        <dbReference type="ARBA" id="ARBA00022963"/>
    </source>
</evidence>
<dbReference type="GeneID" id="112687397"/>
<evidence type="ECO:0000256" key="7">
    <source>
        <dbReference type="ARBA" id="ARBA00022801"/>
    </source>
</evidence>
<dbReference type="GO" id="GO:0046872">
    <property type="term" value="F:metal ion binding"/>
    <property type="evidence" value="ECO:0007669"/>
    <property type="project" value="UniProtKB-KW"/>
</dbReference>
<evidence type="ECO:0000259" key="14">
    <source>
        <dbReference type="Pfam" id="PF05826"/>
    </source>
</evidence>
<dbReference type="GO" id="GO:0050482">
    <property type="term" value="P:arachidonate secretion"/>
    <property type="evidence" value="ECO:0007669"/>
    <property type="project" value="InterPro"/>
</dbReference>
<sequence length="347" mass="39483">MSPARDCGFRFLIRFSRVQQRARRAPRTPSPQARKVRLRSRDLTNRHRCWMSCSRQQPCTRTHSVRTHLARTRRPPRECTDKPRPEMSSFARRPAAPPLVRLLLLLLLQVFCAVRAVKSPTKSYTGYKVNPSSLRMIYYHDQTIAVVEIGEGKSLLNCELIEIYNDEEGKVMLKNLTRINKPLPINLSQMMNLISQCDLLDPHQVNPEEIKLRSIGSSGGETDSNGIQTTTSNSLYSGILPGTKWCGSGDLATSYFDLGPEVKLDMCCRTHDLCPSKVRSYATRYNVTNNSMYTKSHCICDKTFFNCLKKANHPTGDLMGSIYFNILRVPCLDEKDGKTVFKLPPQY</sequence>
<dbReference type="GO" id="GO:0005576">
    <property type="term" value="C:extracellular region"/>
    <property type="evidence" value="ECO:0007669"/>
    <property type="project" value="UniProtKB-SubCell"/>
</dbReference>
<dbReference type="PANTHER" id="PTHR12253">
    <property type="entry name" value="RH14732P"/>
    <property type="match status" value="1"/>
</dbReference>
<comment type="subcellular location">
    <subcellularLocation>
        <location evidence="2">Secreted</location>
    </subcellularLocation>
</comment>
<evidence type="ECO:0000256" key="13">
    <source>
        <dbReference type="SAM" id="MobiDB-lite"/>
    </source>
</evidence>
<feature type="compositionally biased region" description="Basic and acidic residues" evidence="13">
    <location>
        <begin position="75"/>
        <end position="85"/>
    </location>
</feature>
<evidence type="ECO:0000313" key="16">
    <source>
        <dbReference type="RefSeq" id="XP_025415860.1"/>
    </source>
</evidence>
<evidence type="ECO:0000256" key="4">
    <source>
        <dbReference type="ARBA" id="ARBA00021721"/>
    </source>
</evidence>
<dbReference type="Gene3D" id="1.20.90.10">
    <property type="entry name" value="Phospholipase A2 domain"/>
    <property type="match status" value="1"/>
</dbReference>
<evidence type="ECO:0000256" key="8">
    <source>
        <dbReference type="ARBA" id="ARBA00022837"/>
    </source>
</evidence>
<keyword evidence="15" id="KW-1185">Reference proteome</keyword>
<evidence type="ECO:0000256" key="11">
    <source>
        <dbReference type="ARBA" id="ARBA00023157"/>
    </source>
</evidence>
<feature type="domain" description="Phospholipase A2-like central" evidence="14">
    <location>
        <begin position="239"/>
        <end position="334"/>
    </location>
</feature>
<dbReference type="PROSITE" id="PS00118">
    <property type="entry name" value="PA2_HIS"/>
    <property type="match status" value="1"/>
</dbReference>
<dbReference type="AlphaFoldDB" id="A0A8B8FZQ7"/>
<protein>
    <recommendedName>
        <fullName evidence="4">Phospholipase A2</fullName>
        <ecNumber evidence="3">3.1.1.4</ecNumber>
    </recommendedName>
    <alternativeName>
        <fullName evidence="12">Phosphatidylcholine 2-acylhydrolase</fullName>
    </alternativeName>
</protein>
<keyword evidence="10" id="KW-0443">Lipid metabolism</keyword>
<dbReference type="RefSeq" id="XP_025415860.1">
    <property type="nucleotide sequence ID" value="XM_025560075.1"/>
</dbReference>
<evidence type="ECO:0000256" key="5">
    <source>
        <dbReference type="ARBA" id="ARBA00022525"/>
    </source>
</evidence>
<evidence type="ECO:0000256" key="3">
    <source>
        <dbReference type="ARBA" id="ARBA00013278"/>
    </source>
</evidence>
<reference evidence="16" key="1">
    <citation type="submission" date="2025-08" db="UniProtKB">
        <authorList>
            <consortium name="RefSeq"/>
        </authorList>
    </citation>
    <scope>IDENTIFICATION</scope>
    <source>
        <tissue evidence="16">Whole body</tissue>
    </source>
</reference>
<evidence type="ECO:0000256" key="1">
    <source>
        <dbReference type="ARBA" id="ARBA00001913"/>
    </source>
</evidence>
<dbReference type="Pfam" id="PF05826">
    <property type="entry name" value="Phospholip_A2_2"/>
    <property type="match status" value="1"/>
</dbReference>
<dbReference type="SUPFAM" id="SSF48619">
    <property type="entry name" value="Phospholipase A2, PLA2"/>
    <property type="match status" value="1"/>
</dbReference>
<dbReference type="InterPro" id="IPR036444">
    <property type="entry name" value="PLipase_A2_dom_sf"/>
</dbReference>
<comment type="cofactor">
    <cofactor evidence="1">
        <name>Ca(2+)</name>
        <dbReference type="ChEBI" id="CHEBI:29108"/>
    </cofactor>
</comment>
<organism evidence="15 16">
    <name type="scientific">Sipha flava</name>
    <name type="common">yellow sugarcane aphid</name>
    <dbReference type="NCBI Taxonomy" id="143950"/>
    <lineage>
        <taxon>Eukaryota</taxon>
        <taxon>Metazoa</taxon>
        <taxon>Ecdysozoa</taxon>
        <taxon>Arthropoda</taxon>
        <taxon>Hexapoda</taxon>
        <taxon>Insecta</taxon>
        <taxon>Pterygota</taxon>
        <taxon>Neoptera</taxon>
        <taxon>Paraneoptera</taxon>
        <taxon>Hemiptera</taxon>
        <taxon>Sternorrhyncha</taxon>
        <taxon>Aphidomorpha</taxon>
        <taxon>Aphidoidea</taxon>
        <taxon>Aphididae</taxon>
        <taxon>Sipha</taxon>
    </lineage>
</organism>
<dbReference type="EC" id="3.1.1.4" evidence="3"/>
<gene>
    <name evidence="16" type="primary">LOC112687397</name>
</gene>
<evidence type="ECO:0000256" key="10">
    <source>
        <dbReference type="ARBA" id="ARBA00023098"/>
    </source>
</evidence>
<evidence type="ECO:0000313" key="15">
    <source>
        <dbReference type="Proteomes" id="UP000694846"/>
    </source>
</evidence>
<keyword evidence="5" id="KW-0964">Secreted</keyword>
<evidence type="ECO:0000256" key="12">
    <source>
        <dbReference type="ARBA" id="ARBA00029903"/>
    </source>
</evidence>
<dbReference type="FunFam" id="1.20.90.10:FF:000002">
    <property type="entry name" value="Phospholipase A2 group III"/>
    <property type="match status" value="1"/>
</dbReference>
<evidence type="ECO:0000256" key="2">
    <source>
        <dbReference type="ARBA" id="ARBA00004613"/>
    </source>
</evidence>
<dbReference type="GO" id="GO:0016042">
    <property type="term" value="P:lipid catabolic process"/>
    <property type="evidence" value="ECO:0007669"/>
    <property type="project" value="UniProtKB-KW"/>
</dbReference>
<keyword evidence="9" id="KW-0442">Lipid degradation</keyword>
<accession>A0A8B8FZQ7</accession>
<keyword evidence="8" id="KW-0106">Calcium</keyword>
<feature type="region of interest" description="Disordered" evidence="13">
    <location>
        <begin position="64"/>
        <end position="91"/>
    </location>
</feature>
<name>A0A8B8FZQ7_9HEMI</name>
<proteinExistence type="predicted"/>
<keyword evidence="11" id="KW-1015">Disulfide bond</keyword>
<dbReference type="GO" id="GO:0006644">
    <property type="term" value="P:phospholipid metabolic process"/>
    <property type="evidence" value="ECO:0007669"/>
    <property type="project" value="InterPro"/>
</dbReference>
<dbReference type="InterPro" id="IPR033113">
    <property type="entry name" value="PLA2_histidine"/>
</dbReference>
<dbReference type="Proteomes" id="UP000694846">
    <property type="component" value="Unplaced"/>
</dbReference>
<dbReference type="GO" id="GO:0004623">
    <property type="term" value="F:phospholipase A2 activity"/>
    <property type="evidence" value="ECO:0007669"/>
    <property type="project" value="UniProtKB-EC"/>
</dbReference>
<dbReference type="InterPro" id="IPR016090">
    <property type="entry name" value="PLA2-like_dom"/>
</dbReference>
<feature type="compositionally biased region" description="Basic residues" evidence="13">
    <location>
        <begin position="64"/>
        <end position="74"/>
    </location>
</feature>
<keyword evidence="7" id="KW-0378">Hydrolase</keyword>
<dbReference type="CDD" id="cd04704">
    <property type="entry name" value="PLA2_bee_venom_like"/>
    <property type="match status" value="1"/>
</dbReference>
<evidence type="ECO:0000256" key="6">
    <source>
        <dbReference type="ARBA" id="ARBA00022723"/>
    </source>
</evidence>